<evidence type="ECO:0000256" key="1">
    <source>
        <dbReference type="ARBA" id="ARBA00022723"/>
    </source>
</evidence>
<proteinExistence type="predicted"/>
<dbReference type="InterPro" id="IPR002893">
    <property type="entry name" value="Znf_MYND"/>
</dbReference>
<evidence type="ECO:0000259" key="6">
    <source>
        <dbReference type="PROSITE" id="PS50865"/>
    </source>
</evidence>
<dbReference type="Gene3D" id="6.10.140.2220">
    <property type="match status" value="1"/>
</dbReference>
<keyword evidence="1" id="KW-0479">Metal-binding</keyword>
<dbReference type="EMBL" id="CDMZ01003709">
    <property type="protein sequence ID" value="CEM47315.1"/>
    <property type="molecule type" value="Genomic_DNA"/>
</dbReference>
<feature type="region of interest" description="Disordered" evidence="5">
    <location>
        <begin position="1"/>
        <end position="42"/>
    </location>
</feature>
<dbReference type="AlphaFoldDB" id="A0A0G4HSF9"/>
<keyword evidence="3" id="KW-0862">Zinc</keyword>
<accession>A0A0G4HSF9</accession>
<dbReference type="GO" id="GO:0008270">
    <property type="term" value="F:zinc ion binding"/>
    <property type="evidence" value="ECO:0007669"/>
    <property type="project" value="UniProtKB-KW"/>
</dbReference>
<feature type="domain" description="MYND-type" evidence="6">
    <location>
        <begin position="269"/>
        <end position="311"/>
    </location>
</feature>
<feature type="compositionally biased region" description="Basic and acidic residues" evidence="5">
    <location>
        <begin position="25"/>
        <end position="41"/>
    </location>
</feature>
<organism evidence="7">
    <name type="scientific">Chromera velia CCMP2878</name>
    <dbReference type="NCBI Taxonomy" id="1169474"/>
    <lineage>
        <taxon>Eukaryota</taxon>
        <taxon>Sar</taxon>
        <taxon>Alveolata</taxon>
        <taxon>Colpodellida</taxon>
        <taxon>Chromeraceae</taxon>
        <taxon>Chromera</taxon>
    </lineage>
</organism>
<evidence type="ECO:0000256" key="4">
    <source>
        <dbReference type="PROSITE-ProRule" id="PRU00134"/>
    </source>
</evidence>
<dbReference type="PhylomeDB" id="A0A0G4HSF9"/>
<protein>
    <recommendedName>
        <fullName evidence="6">MYND-type domain-containing protein</fullName>
    </recommendedName>
</protein>
<name>A0A0G4HSF9_9ALVE</name>
<evidence type="ECO:0000256" key="5">
    <source>
        <dbReference type="SAM" id="MobiDB-lite"/>
    </source>
</evidence>
<sequence length="349" mass="39695">MDAGRRETTEGQEETEREGVANPELRNRDEKEDKAEEKKTETFIAIPEAEEDDDEKPLDFSHLVRTTLWYCRKRGAPCLHRLSIYRRFALRDAFDAAEQRFFSDHEANEDALFLFKAAVTNIHEDGDPNSRSNIESHRGLSSEDLRFANAAYRAEAIVWTVQNPAVAEKVLFQDDDYALLRIFIACLEAATKPPRANVRDFPCLWWAKKLAPGIDLERLPIGELFQAFLRNGKFINQARCLLTGKSPSRETPTDCLTKKQIRQGAPPPCAVCGVDVQSSEYCGGCKMVIYCGTKCQREDWKKKPRGHKRQCPRLRAHVLDVIALEEPVFATRLQGGLRGESAEPMPQRE</sequence>
<dbReference type="SUPFAM" id="SSF144232">
    <property type="entry name" value="HIT/MYND zinc finger-like"/>
    <property type="match status" value="1"/>
</dbReference>
<evidence type="ECO:0000313" key="7">
    <source>
        <dbReference type="EMBL" id="CEM47315.1"/>
    </source>
</evidence>
<dbReference type="VEuPathDB" id="CryptoDB:Cvel_8276"/>
<evidence type="ECO:0000256" key="2">
    <source>
        <dbReference type="ARBA" id="ARBA00022771"/>
    </source>
</evidence>
<dbReference type="Pfam" id="PF01753">
    <property type="entry name" value="zf-MYND"/>
    <property type="match status" value="1"/>
</dbReference>
<keyword evidence="2 4" id="KW-0863">Zinc-finger</keyword>
<dbReference type="PROSITE" id="PS50865">
    <property type="entry name" value="ZF_MYND_2"/>
    <property type="match status" value="1"/>
</dbReference>
<reference evidence="7" key="1">
    <citation type="submission" date="2014-11" db="EMBL/GenBank/DDBJ databases">
        <authorList>
            <person name="Otto D Thomas"/>
            <person name="Naeem Raeece"/>
        </authorList>
    </citation>
    <scope>NUCLEOTIDE SEQUENCE</scope>
</reference>
<gene>
    <name evidence="7" type="ORF">Cvel_8276</name>
</gene>
<evidence type="ECO:0000256" key="3">
    <source>
        <dbReference type="ARBA" id="ARBA00022833"/>
    </source>
</evidence>